<protein>
    <submittedName>
        <fullName evidence="5">LacI family DNA-binding transcriptional regulator</fullName>
    </submittedName>
</protein>
<keyword evidence="6" id="KW-1185">Reference proteome</keyword>
<dbReference type="PANTHER" id="PTHR30146">
    <property type="entry name" value="LACI-RELATED TRANSCRIPTIONAL REPRESSOR"/>
    <property type="match status" value="1"/>
</dbReference>
<dbReference type="EMBL" id="JBHLZF010000002">
    <property type="protein sequence ID" value="MFB9898345.1"/>
    <property type="molecule type" value="Genomic_DNA"/>
</dbReference>
<dbReference type="PROSITE" id="PS50932">
    <property type="entry name" value="HTH_LACI_2"/>
    <property type="match status" value="1"/>
</dbReference>
<dbReference type="RefSeq" id="WP_005845216.1">
    <property type="nucleotide sequence ID" value="NZ_JBHLZF010000002.1"/>
</dbReference>
<evidence type="ECO:0000256" key="3">
    <source>
        <dbReference type="ARBA" id="ARBA00023163"/>
    </source>
</evidence>
<dbReference type="SUPFAM" id="SSF53822">
    <property type="entry name" value="Periplasmic binding protein-like I"/>
    <property type="match status" value="1"/>
</dbReference>
<sequence length="335" mass="37911">MKASLKDIAEALNVSKTTVSWVLGGKGDERGISTAMQDKVCAMAKKMNYQPNLIARSLNTGLTSTIGLIIPDITDSFYSEVASSIEKSAERAGFYVMIGNSESNPERERHLIQMFKAKQVDGIVLAPTKISRVEIDRLMEEHFPFVLFDRYYPEVKTNYVIVDNGDSSYRLVKNMVGRGCRKVAIITTNSHLRTMNMRREGYSNALLESGIELDTNLYGEVGFNDYQKGIYPVLDRILEQVPDVDGFFFTTHILCLAAFKYFHDRHVSYASYEFSCIHGMPAFQCIAPSMQIARMPVEQIAEESVNILVKNIEFRQTHGDAEFPIHEVSLKCTYY</sequence>
<dbReference type="InterPro" id="IPR000843">
    <property type="entry name" value="HTH_LacI"/>
</dbReference>
<evidence type="ECO:0000256" key="1">
    <source>
        <dbReference type="ARBA" id="ARBA00023015"/>
    </source>
</evidence>
<dbReference type="Pfam" id="PF00356">
    <property type="entry name" value="LacI"/>
    <property type="match status" value="1"/>
</dbReference>
<dbReference type="PANTHER" id="PTHR30146:SF109">
    <property type="entry name" value="HTH-TYPE TRANSCRIPTIONAL REGULATOR GALS"/>
    <property type="match status" value="1"/>
</dbReference>
<keyword evidence="2 5" id="KW-0238">DNA-binding</keyword>
<dbReference type="Proteomes" id="UP001589688">
    <property type="component" value="Unassembled WGS sequence"/>
</dbReference>
<dbReference type="Gene3D" id="3.40.50.2300">
    <property type="match status" value="2"/>
</dbReference>
<dbReference type="SMART" id="SM00354">
    <property type="entry name" value="HTH_LACI"/>
    <property type="match status" value="1"/>
</dbReference>
<evidence type="ECO:0000256" key="2">
    <source>
        <dbReference type="ARBA" id="ARBA00023125"/>
    </source>
</evidence>
<organism evidence="5 6">
    <name type="scientific">Hallella seregens ATCC 51272</name>
    <dbReference type="NCBI Taxonomy" id="1336250"/>
    <lineage>
        <taxon>Bacteria</taxon>
        <taxon>Pseudomonadati</taxon>
        <taxon>Bacteroidota</taxon>
        <taxon>Bacteroidia</taxon>
        <taxon>Bacteroidales</taxon>
        <taxon>Prevotellaceae</taxon>
        <taxon>Hallella</taxon>
    </lineage>
</organism>
<reference evidence="5 6" key="1">
    <citation type="submission" date="2024-09" db="EMBL/GenBank/DDBJ databases">
        <authorList>
            <person name="Sun Q."/>
            <person name="Mori K."/>
        </authorList>
    </citation>
    <scope>NUCLEOTIDE SEQUENCE [LARGE SCALE GENOMIC DNA]</scope>
    <source>
        <strain evidence="5 6">ATCC 51272</strain>
    </source>
</reference>
<evidence type="ECO:0000313" key="6">
    <source>
        <dbReference type="Proteomes" id="UP001589688"/>
    </source>
</evidence>
<dbReference type="InterPro" id="IPR010982">
    <property type="entry name" value="Lambda_DNA-bd_dom_sf"/>
</dbReference>
<dbReference type="CDD" id="cd01392">
    <property type="entry name" value="HTH_LacI"/>
    <property type="match status" value="1"/>
</dbReference>
<gene>
    <name evidence="5" type="ORF">ACFFK8_11210</name>
</gene>
<name>A0ABV5ZLV0_9BACT</name>
<keyword evidence="3" id="KW-0804">Transcription</keyword>
<proteinExistence type="predicted"/>
<dbReference type="InterPro" id="IPR028082">
    <property type="entry name" value="Peripla_BP_I"/>
</dbReference>
<dbReference type="Gene3D" id="1.10.260.40">
    <property type="entry name" value="lambda repressor-like DNA-binding domains"/>
    <property type="match status" value="1"/>
</dbReference>
<dbReference type="SUPFAM" id="SSF47413">
    <property type="entry name" value="lambda repressor-like DNA-binding domains"/>
    <property type="match status" value="1"/>
</dbReference>
<dbReference type="GO" id="GO:0003677">
    <property type="term" value="F:DNA binding"/>
    <property type="evidence" value="ECO:0007669"/>
    <property type="project" value="UniProtKB-KW"/>
</dbReference>
<accession>A0ABV5ZLV0</accession>
<keyword evidence="1" id="KW-0805">Transcription regulation</keyword>
<dbReference type="InterPro" id="IPR001761">
    <property type="entry name" value="Peripla_BP/Lac1_sug-bd_dom"/>
</dbReference>
<dbReference type="Pfam" id="PF00532">
    <property type="entry name" value="Peripla_BP_1"/>
    <property type="match status" value="1"/>
</dbReference>
<evidence type="ECO:0000313" key="5">
    <source>
        <dbReference type="EMBL" id="MFB9898345.1"/>
    </source>
</evidence>
<comment type="caution">
    <text evidence="5">The sequence shown here is derived from an EMBL/GenBank/DDBJ whole genome shotgun (WGS) entry which is preliminary data.</text>
</comment>
<evidence type="ECO:0000259" key="4">
    <source>
        <dbReference type="PROSITE" id="PS50932"/>
    </source>
</evidence>
<feature type="domain" description="HTH lacI-type" evidence="4">
    <location>
        <begin position="3"/>
        <end position="60"/>
    </location>
</feature>